<comment type="catalytic activity">
    <reaction evidence="11">
        <text>a 1,2-diacyl-sn-glycero-3-phospho-L-serine + H(+) = a 1,2-diacyl-sn-glycero-3-phosphoethanolamine + CO2</text>
        <dbReference type="Rhea" id="RHEA:20828"/>
        <dbReference type="ChEBI" id="CHEBI:15378"/>
        <dbReference type="ChEBI" id="CHEBI:16526"/>
        <dbReference type="ChEBI" id="CHEBI:57262"/>
        <dbReference type="ChEBI" id="CHEBI:64612"/>
        <dbReference type="EC" id="4.1.1.65"/>
    </reaction>
</comment>
<keyword evidence="4 11" id="KW-0443">Lipid metabolism</keyword>
<keyword evidence="3 11" id="KW-0210">Decarboxylase</keyword>
<feature type="chain" id="PRO_5039769545" description="Phosphatidylserine decarboxylase beta chain" evidence="11">
    <location>
        <begin position="1"/>
        <end position="186"/>
    </location>
</feature>
<dbReference type="HAMAP" id="MF_00664">
    <property type="entry name" value="PS_decarb_PSD_A"/>
    <property type="match status" value="1"/>
</dbReference>
<evidence type="ECO:0000313" key="14">
    <source>
        <dbReference type="Proteomes" id="UP000823597"/>
    </source>
</evidence>
<feature type="transmembrane region" description="Helical" evidence="12">
    <location>
        <begin position="33"/>
        <end position="53"/>
    </location>
</feature>
<feature type="active site" description="Schiff-base intermediate with substrate; via pyruvic acid" evidence="11">
    <location>
        <position position="187"/>
    </location>
</feature>
<dbReference type="InterPro" id="IPR033175">
    <property type="entry name" value="PSD-A"/>
</dbReference>
<comment type="caution">
    <text evidence="13">The sequence shown here is derived from an EMBL/GenBank/DDBJ whole genome shotgun (WGS) entry which is preliminary data.</text>
</comment>
<evidence type="ECO:0000256" key="2">
    <source>
        <dbReference type="ARBA" id="ARBA00022516"/>
    </source>
</evidence>
<keyword evidence="7 11" id="KW-0594">Phospholipid biosynthesis</keyword>
<evidence type="ECO:0000256" key="11">
    <source>
        <dbReference type="HAMAP-Rule" id="MF_00664"/>
    </source>
</evidence>
<dbReference type="InterPro" id="IPR003817">
    <property type="entry name" value="PS_Dcarbxylase"/>
</dbReference>
<protein>
    <recommendedName>
        <fullName evidence="11">Phosphatidylserine decarboxylase proenzyme</fullName>
        <ecNumber evidence="11">4.1.1.65</ecNumber>
    </recommendedName>
    <component>
        <recommendedName>
            <fullName evidence="11">Phosphatidylserine decarboxylase alpha chain</fullName>
        </recommendedName>
    </component>
    <component>
        <recommendedName>
            <fullName evidence="11">Phosphatidylserine decarboxylase beta chain</fullName>
        </recommendedName>
    </component>
</protein>
<gene>
    <name evidence="11" type="primary">psd</name>
    <name evidence="13" type="ORF">IAB93_00080</name>
</gene>
<comment type="subunit">
    <text evidence="11">Heterodimer of a large membrane-associated beta subunit and a small pyruvoyl-containing alpha subunit.</text>
</comment>
<keyword evidence="6 11" id="KW-0865">Zymogen</keyword>
<sequence>MKVHRDGLGTIAVICLAILLICGSIAIFVDCLFVQIVAGIVFLVPLAFLPYFFRVPKRNCIDEDGTITSSADGKVVIIKKVYEPEYLKREALQVSVFMSFFNVHVNFYPSSGKITYYKYHPGKYLMAFKPKASEENERTSIAMRCKCGSEILFRQIAGTFARRIVCYAKVGEDVIGGDQCGLIKFGSRVDIFLPVDAEVCVQIGDKVKACETVIARLR</sequence>
<comment type="similarity">
    <text evidence="11">Belongs to the phosphatidylserine decarboxylase family. PSD-A subfamily.</text>
</comment>
<keyword evidence="8 11" id="KW-0456">Lyase</keyword>
<dbReference type="EC" id="4.1.1.65" evidence="11"/>
<dbReference type="GO" id="GO:0005886">
    <property type="term" value="C:plasma membrane"/>
    <property type="evidence" value="ECO:0007669"/>
    <property type="project" value="UniProtKB-SubCell"/>
</dbReference>
<feature type="site" description="Cleavage (non-hydrolytic); by autocatalysis" evidence="11">
    <location>
        <begin position="186"/>
        <end position="187"/>
    </location>
</feature>
<dbReference type="Pfam" id="PF02666">
    <property type="entry name" value="PS_Dcarbxylase"/>
    <property type="match status" value="1"/>
</dbReference>
<dbReference type="GO" id="GO:0004609">
    <property type="term" value="F:phosphatidylserine decarboxylase activity"/>
    <property type="evidence" value="ECO:0007669"/>
    <property type="project" value="UniProtKB-UniRule"/>
</dbReference>
<keyword evidence="2 11" id="KW-0444">Lipid biosynthesis</keyword>
<feature type="modified residue" description="Pyruvic acid (Ser); by autocatalysis" evidence="11">
    <location>
        <position position="187"/>
    </location>
</feature>
<comment type="pathway">
    <text evidence="11">Phospholipid metabolism; phosphatidylethanolamine biosynthesis; phosphatidylethanolamine from CDP-diacylglycerol: step 2/2.</text>
</comment>
<dbReference type="NCBIfam" id="NF003678">
    <property type="entry name" value="PRK05305.1-2"/>
    <property type="match status" value="1"/>
</dbReference>
<dbReference type="PANTHER" id="PTHR35809:SF1">
    <property type="entry name" value="ARCHAETIDYLSERINE DECARBOXYLASE PROENZYME-RELATED"/>
    <property type="match status" value="1"/>
</dbReference>
<evidence type="ECO:0000256" key="3">
    <source>
        <dbReference type="ARBA" id="ARBA00022793"/>
    </source>
</evidence>
<keyword evidence="12" id="KW-0812">Transmembrane</keyword>
<keyword evidence="10 11" id="KW-0670">Pyruvate</keyword>
<name>A0A9D9I1Z9_9BACT</name>
<accession>A0A9D9I1Z9</accession>
<feature type="chain" id="PRO_5039769544" description="Phosphatidylserine decarboxylase alpha chain" evidence="11">
    <location>
        <begin position="187"/>
        <end position="218"/>
    </location>
</feature>
<evidence type="ECO:0000256" key="6">
    <source>
        <dbReference type="ARBA" id="ARBA00023145"/>
    </source>
</evidence>
<dbReference type="Proteomes" id="UP000823597">
    <property type="component" value="Unassembled WGS sequence"/>
</dbReference>
<comment type="subcellular location">
    <subcellularLocation>
        <location evidence="11">Cell membrane</location>
        <topology evidence="11">Peripheral membrane protein</topology>
    </subcellularLocation>
</comment>
<evidence type="ECO:0000256" key="8">
    <source>
        <dbReference type="ARBA" id="ARBA00023239"/>
    </source>
</evidence>
<reference evidence="13" key="2">
    <citation type="journal article" date="2021" name="PeerJ">
        <title>Extensive microbial diversity within the chicken gut microbiome revealed by metagenomics and culture.</title>
        <authorList>
            <person name="Gilroy R."/>
            <person name="Ravi A."/>
            <person name="Getino M."/>
            <person name="Pursley I."/>
            <person name="Horton D.L."/>
            <person name="Alikhan N.F."/>
            <person name="Baker D."/>
            <person name="Gharbi K."/>
            <person name="Hall N."/>
            <person name="Watson M."/>
            <person name="Adriaenssens E.M."/>
            <person name="Foster-Nyarko E."/>
            <person name="Jarju S."/>
            <person name="Secka A."/>
            <person name="Antonio M."/>
            <person name="Oren A."/>
            <person name="Chaudhuri R.R."/>
            <person name="La Ragione R."/>
            <person name="Hildebrand F."/>
            <person name="Pallen M.J."/>
        </authorList>
    </citation>
    <scope>NUCLEOTIDE SEQUENCE</scope>
    <source>
        <strain evidence="13">10037</strain>
    </source>
</reference>
<evidence type="ECO:0000256" key="1">
    <source>
        <dbReference type="ARBA" id="ARBA00022475"/>
    </source>
</evidence>
<comment type="PTM">
    <text evidence="11">Is synthesized initially as an inactive proenzyme. Formation of the active enzyme involves a self-maturation process in which the active site pyruvoyl group is generated from an internal serine residue via an autocatalytic post-translational modification. Two non-identical subunits are generated from the proenzyme in this reaction, and the pyruvate is formed at the N-terminus of the alpha chain, which is derived from the carboxyl end of the proenzyme. The post-translation cleavage follows an unusual pathway, termed non-hydrolytic serinolysis, in which the side chain hydroxyl group of the serine supplies its oxygen atom to form the C-terminus of the beta chain, while the remainder of the serine residue undergoes an oxidative deamination to produce ammonia and the pyruvoyl prosthetic group on the alpha chain.</text>
</comment>
<evidence type="ECO:0000256" key="10">
    <source>
        <dbReference type="ARBA" id="ARBA00023317"/>
    </source>
</evidence>
<keyword evidence="9 11" id="KW-1208">Phospholipid metabolism</keyword>
<dbReference type="EMBL" id="JADIME010000001">
    <property type="protein sequence ID" value="MBO8464377.1"/>
    <property type="molecule type" value="Genomic_DNA"/>
</dbReference>
<keyword evidence="1 11" id="KW-1003">Cell membrane</keyword>
<keyword evidence="5 11" id="KW-0472">Membrane</keyword>
<comment type="cofactor">
    <cofactor evidence="11">
        <name>pyruvate</name>
        <dbReference type="ChEBI" id="CHEBI:15361"/>
    </cofactor>
    <text evidence="11">Binds 1 pyruvoyl group covalently per subunit.</text>
</comment>
<dbReference type="AlphaFoldDB" id="A0A9D9I1Z9"/>
<reference evidence="13" key="1">
    <citation type="submission" date="2020-10" db="EMBL/GenBank/DDBJ databases">
        <authorList>
            <person name="Gilroy R."/>
        </authorList>
    </citation>
    <scope>NUCLEOTIDE SEQUENCE</scope>
    <source>
        <strain evidence="13">10037</strain>
    </source>
</reference>
<evidence type="ECO:0000313" key="13">
    <source>
        <dbReference type="EMBL" id="MBO8464377.1"/>
    </source>
</evidence>
<dbReference type="PANTHER" id="PTHR35809">
    <property type="entry name" value="ARCHAETIDYLSERINE DECARBOXYLASE PROENZYME-RELATED"/>
    <property type="match status" value="1"/>
</dbReference>
<keyword evidence="12" id="KW-1133">Transmembrane helix</keyword>
<evidence type="ECO:0000256" key="9">
    <source>
        <dbReference type="ARBA" id="ARBA00023264"/>
    </source>
</evidence>
<evidence type="ECO:0000256" key="5">
    <source>
        <dbReference type="ARBA" id="ARBA00023136"/>
    </source>
</evidence>
<organism evidence="13 14">
    <name type="scientific">Candidatus Merdivivens pullistercoris</name>
    <dbReference type="NCBI Taxonomy" id="2840873"/>
    <lineage>
        <taxon>Bacteria</taxon>
        <taxon>Pseudomonadati</taxon>
        <taxon>Bacteroidota</taxon>
        <taxon>Bacteroidia</taxon>
        <taxon>Bacteroidales</taxon>
        <taxon>Muribaculaceae</taxon>
        <taxon>Muribaculaceae incertae sedis</taxon>
        <taxon>Candidatus Merdivivens</taxon>
    </lineage>
</organism>
<evidence type="ECO:0000256" key="7">
    <source>
        <dbReference type="ARBA" id="ARBA00023209"/>
    </source>
</evidence>
<evidence type="ECO:0000256" key="4">
    <source>
        <dbReference type="ARBA" id="ARBA00023098"/>
    </source>
</evidence>
<dbReference type="GO" id="GO:0006646">
    <property type="term" value="P:phosphatidylethanolamine biosynthetic process"/>
    <property type="evidence" value="ECO:0007669"/>
    <property type="project" value="UniProtKB-UniRule"/>
</dbReference>
<evidence type="ECO:0000256" key="12">
    <source>
        <dbReference type="SAM" id="Phobius"/>
    </source>
</evidence>
<proteinExistence type="inferred from homology"/>
<comment type="function">
    <text evidence="11">Catalyzes the formation of phosphatidylethanolamine (PtdEtn) from phosphatidylserine (PtdSer).</text>
</comment>
<feature type="transmembrane region" description="Helical" evidence="12">
    <location>
        <begin position="7"/>
        <end position="27"/>
    </location>
</feature>